<evidence type="ECO:0000256" key="1">
    <source>
        <dbReference type="SAM" id="MobiDB-lite"/>
    </source>
</evidence>
<reference evidence="2" key="1">
    <citation type="journal article" date="2017" name="Ticks Tick Borne Dis.">
        <title>An insight into the sialome of Hyalomma excavatum.</title>
        <authorList>
            <person name="Ribeiro J.M."/>
            <person name="Slovak M."/>
            <person name="Francischetti I.M."/>
        </authorList>
    </citation>
    <scope>NUCLEOTIDE SEQUENCE</scope>
    <source>
        <strain evidence="2">Samish</strain>
        <tissue evidence="2">Salivary glands</tissue>
    </source>
</reference>
<dbReference type="EMBL" id="GEFH01000069">
    <property type="protein sequence ID" value="JAP68512.1"/>
    <property type="molecule type" value="mRNA"/>
</dbReference>
<evidence type="ECO:0000313" key="2">
    <source>
        <dbReference type="EMBL" id="JAP68512.1"/>
    </source>
</evidence>
<evidence type="ECO:0008006" key="3">
    <source>
        <dbReference type="Google" id="ProtNLM"/>
    </source>
</evidence>
<dbReference type="AlphaFoldDB" id="A0A131XQ85"/>
<protein>
    <recommendedName>
        <fullName evidence="3">UMA domain-containing protein</fullName>
    </recommendedName>
</protein>
<accession>A0A131XQ85</accession>
<organism evidence="2">
    <name type="scientific">Hyalomma excavatum</name>
    <dbReference type="NCBI Taxonomy" id="257692"/>
    <lineage>
        <taxon>Eukaryota</taxon>
        <taxon>Metazoa</taxon>
        <taxon>Ecdysozoa</taxon>
        <taxon>Arthropoda</taxon>
        <taxon>Chelicerata</taxon>
        <taxon>Arachnida</taxon>
        <taxon>Acari</taxon>
        <taxon>Parasitiformes</taxon>
        <taxon>Ixodida</taxon>
        <taxon>Ixodoidea</taxon>
        <taxon>Ixodidae</taxon>
        <taxon>Hyalomminae</taxon>
        <taxon>Hyalomma</taxon>
    </lineage>
</organism>
<feature type="non-terminal residue" evidence="2">
    <location>
        <position position="1"/>
    </location>
</feature>
<sequence length="114" mass="12513">SLFGRKRAPVEQPAALQESQQGDFVVFGSPVAHEPPPQVAADPPVTMETQRSPPPTNQPHGIDGVPFQLNATLSQSGTAAGEVDTLLRRLRAMGDLSWTEYDYNVERRILRDYA</sequence>
<name>A0A131XQ85_9ACAR</name>
<proteinExistence type="evidence at transcript level"/>
<feature type="region of interest" description="Disordered" evidence="1">
    <location>
        <begin position="1"/>
        <end position="65"/>
    </location>
</feature>